<evidence type="ECO:0000313" key="8">
    <source>
        <dbReference type="EMBL" id="AKM82236.1"/>
    </source>
</evidence>
<evidence type="ECO:0000256" key="3">
    <source>
        <dbReference type="ARBA" id="ARBA00022679"/>
    </source>
</evidence>
<evidence type="ECO:0000313" key="9">
    <source>
        <dbReference type="Proteomes" id="UP000035648"/>
    </source>
</evidence>
<dbReference type="EC" id="2.7.7.9" evidence="2 6"/>
<keyword evidence="4 6" id="KW-0548">Nucleotidyltransferase</keyword>
<evidence type="ECO:0000256" key="6">
    <source>
        <dbReference type="RuleBase" id="RU361259"/>
    </source>
</evidence>
<dbReference type="PANTHER" id="PTHR43197:SF1">
    <property type="entry name" value="UTP--GLUCOSE-1-PHOSPHATE URIDYLYLTRANSFERASE"/>
    <property type="match status" value="1"/>
</dbReference>
<dbReference type="CDD" id="cd02541">
    <property type="entry name" value="UGPase_prokaryotic"/>
    <property type="match status" value="1"/>
</dbReference>
<dbReference type="Gene3D" id="3.90.550.10">
    <property type="entry name" value="Spore Coat Polysaccharide Biosynthesis Protein SpsA, Chain A"/>
    <property type="match status" value="1"/>
</dbReference>
<accession>A0A0G4B2T3</accession>
<dbReference type="InterPro" id="IPR029044">
    <property type="entry name" value="Nucleotide-diphossugar_trans"/>
</dbReference>
<dbReference type="Proteomes" id="UP000035648">
    <property type="component" value="Chromosome"/>
</dbReference>
<name>A0A0G4B2T3_9BACT</name>
<proteinExistence type="inferred from homology"/>
<evidence type="ECO:0000256" key="1">
    <source>
        <dbReference type="ARBA" id="ARBA00006890"/>
    </source>
</evidence>
<dbReference type="PATRIC" id="fig|1618337.4.peg.427"/>
<comment type="similarity">
    <text evidence="1 6">Belongs to the UDPGP type 2 family.</text>
</comment>
<evidence type="ECO:0000256" key="5">
    <source>
        <dbReference type="ARBA" id="ARBA00048128"/>
    </source>
</evidence>
<sequence length="306" mass="34666">MWPFGKVQKGTQMSTNRPKIRKAVIPAAGYGTRFLPMTKASPKEMLPIIDKPVIQYVVEEAVASGIEDIIIVTGYNKRAIEDHFDHGLELENYLKERGKTEQLEECQKIAEMANFIYIRQKGPYGNGTPILNAEAIIGDEPFAVLWGDEFIYSEPPRLKQMIEVYEKYGDPVISGVRIPNKKDLSKYGIAKIHPVEDKVFEIEEIVEKPEPDQAPSDLATHGAYILTPDIFDALRSIEPGKGGEIWLTDGINALKKNHKIYAREIENSKYYDTGNKLEYLKANVDFGLKRADINGDFKEYLKNLDI</sequence>
<dbReference type="KEGG" id="bbgw:UT28_C0001G0430"/>
<dbReference type="AlphaFoldDB" id="A0A0G4B2T3"/>
<dbReference type="STRING" id="1618337.UT28_C0001G0430"/>
<keyword evidence="3 6" id="KW-0808">Transferase</keyword>
<dbReference type="GO" id="GO:0003983">
    <property type="term" value="F:UTP:glucose-1-phosphate uridylyltransferase activity"/>
    <property type="evidence" value="ECO:0007669"/>
    <property type="project" value="UniProtKB-EC"/>
</dbReference>
<comment type="catalytic activity">
    <reaction evidence="5 6">
        <text>alpha-D-glucose 1-phosphate + UTP + H(+) = UDP-alpha-D-glucose + diphosphate</text>
        <dbReference type="Rhea" id="RHEA:19889"/>
        <dbReference type="ChEBI" id="CHEBI:15378"/>
        <dbReference type="ChEBI" id="CHEBI:33019"/>
        <dbReference type="ChEBI" id="CHEBI:46398"/>
        <dbReference type="ChEBI" id="CHEBI:58601"/>
        <dbReference type="ChEBI" id="CHEBI:58885"/>
        <dbReference type="EC" id="2.7.7.9"/>
    </reaction>
</comment>
<evidence type="ECO:0000256" key="4">
    <source>
        <dbReference type="ARBA" id="ARBA00022695"/>
    </source>
</evidence>
<dbReference type="EMBL" id="CP011213">
    <property type="protein sequence ID" value="AKM82236.1"/>
    <property type="molecule type" value="Genomic_DNA"/>
</dbReference>
<evidence type="ECO:0000256" key="2">
    <source>
        <dbReference type="ARBA" id="ARBA00012415"/>
    </source>
</evidence>
<dbReference type="Pfam" id="PF00483">
    <property type="entry name" value="NTP_transferase"/>
    <property type="match status" value="1"/>
</dbReference>
<dbReference type="NCBIfam" id="TIGR01099">
    <property type="entry name" value="galU"/>
    <property type="match status" value="1"/>
</dbReference>
<dbReference type="GO" id="GO:0006011">
    <property type="term" value="P:UDP-alpha-D-glucose metabolic process"/>
    <property type="evidence" value="ECO:0007669"/>
    <property type="project" value="InterPro"/>
</dbReference>
<feature type="domain" description="Nucleotidyl transferase" evidence="7">
    <location>
        <begin position="22"/>
        <end position="285"/>
    </location>
</feature>
<dbReference type="InterPro" id="IPR005771">
    <property type="entry name" value="GalU_uridylyltTrfase_bac/arc"/>
</dbReference>
<organism evidence="8 9">
    <name type="scientific">Berkelbacteria bacterium GW2011_GWE1_39_12</name>
    <dbReference type="NCBI Taxonomy" id="1618337"/>
    <lineage>
        <taxon>Bacteria</taxon>
        <taxon>Candidatus Berkelbacteria</taxon>
    </lineage>
</organism>
<dbReference type="InterPro" id="IPR005835">
    <property type="entry name" value="NTP_transferase_dom"/>
</dbReference>
<reference evidence="8 9" key="1">
    <citation type="journal article" date="2015" name="Nature">
        <title>rRNA introns, odd ribosomes, and small enigmatic genomes across a large radiation of phyla.</title>
        <authorList>
            <person name="Brown C.T."/>
            <person name="Hug L.A."/>
            <person name="Thomas B.C."/>
            <person name="Sharon I."/>
            <person name="Castelle C.J."/>
            <person name="Singh A."/>
            <person name="Wilkins M.J."/>
            <person name="Williams K.H."/>
            <person name="Banfield J.F."/>
        </authorList>
    </citation>
    <scope>NUCLEOTIDE SEQUENCE [LARGE SCALE GENOMIC DNA]</scope>
</reference>
<dbReference type="PANTHER" id="PTHR43197">
    <property type="entry name" value="UTP--GLUCOSE-1-PHOSPHATE URIDYLYLTRANSFERASE"/>
    <property type="match status" value="1"/>
</dbReference>
<evidence type="ECO:0000259" key="7">
    <source>
        <dbReference type="Pfam" id="PF00483"/>
    </source>
</evidence>
<protein>
    <recommendedName>
        <fullName evidence="2 6">UTP--glucose-1-phosphate uridylyltransferase</fullName>
        <ecNumber evidence="2 6">2.7.7.9</ecNumber>
    </recommendedName>
    <alternativeName>
        <fullName evidence="6">UDP-glucose pyrophosphorylase</fullName>
    </alternativeName>
</protein>
<gene>
    <name evidence="8" type="ORF">UT28_C0001G0430</name>
</gene>
<dbReference type="SUPFAM" id="SSF53448">
    <property type="entry name" value="Nucleotide-diphospho-sugar transferases"/>
    <property type="match status" value="1"/>
</dbReference>